<dbReference type="InterPro" id="IPR038109">
    <property type="entry name" value="DNA_bind_recomb_sf"/>
</dbReference>
<dbReference type="SMART" id="SM00857">
    <property type="entry name" value="Resolvase"/>
    <property type="match status" value="1"/>
</dbReference>
<dbReference type="AlphaFoldDB" id="A0AAW6E5Y9"/>
<dbReference type="CDD" id="cd00338">
    <property type="entry name" value="Ser_Recombinase"/>
    <property type="match status" value="1"/>
</dbReference>
<dbReference type="InterPro" id="IPR050639">
    <property type="entry name" value="SSR_resolvase"/>
</dbReference>
<dbReference type="Gene3D" id="3.90.1750.20">
    <property type="entry name" value="Putative Large Serine Recombinase, Chain B, Domain 2"/>
    <property type="match status" value="1"/>
</dbReference>
<dbReference type="PROSITE" id="PS51736">
    <property type="entry name" value="RECOMBINASES_3"/>
    <property type="match status" value="1"/>
</dbReference>
<dbReference type="PANTHER" id="PTHR30461">
    <property type="entry name" value="DNA-INVERTASE FROM LAMBDOID PROPHAGE"/>
    <property type="match status" value="1"/>
</dbReference>
<dbReference type="Pfam" id="PF00239">
    <property type="entry name" value="Resolvase"/>
    <property type="match status" value="1"/>
</dbReference>
<dbReference type="EMBL" id="JAQMLV010000001">
    <property type="protein sequence ID" value="MDB8743431.1"/>
    <property type="molecule type" value="Genomic_DNA"/>
</dbReference>
<dbReference type="InterPro" id="IPR006119">
    <property type="entry name" value="Resolv_N"/>
</dbReference>
<dbReference type="RefSeq" id="WP_195388613.1">
    <property type="nucleotide sequence ID" value="NZ_JADNGL010000011.1"/>
</dbReference>
<evidence type="ECO:0000259" key="2">
    <source>
        <dbReference type="PROSITE" id="PS51736"/>
    </source>
</evidence>
<dbReference type="Pfam" id="PF07508">
    <property type="entry name" value="Recombinase"/>
    <property type="match status" value="1"/>
</dbReference>
<dbReference type="PROSITE" id="PS51737">
    <property type="entry name" value="RECOMBINASE_DNA_BIND"/>
    <property type="match status" value="1"/>
</dbReference>
<evidence type="ECO:0000313" key="5">
    <source>
        <dbReference type="Proteomes" id="UP001211015"/>
    </source>
</evidence>
<comment type="caution">
    <text evidence="4">The sequence shown here is derived from an EMBL/GenBank/DDBJ whole genome shotgun (WGS) entry which is preliminary data.</text>
</comment>
<evidence type="ECO:0000313" key="4">
    <source>
        <dbReference type="EMBL" id="MDB8743431.1"/>
    </source>
</evidence>
<feature type="coiled-coil region" evidence="1">
    <location>
        <begin position="442"/>
        <end position="469"/>
    </location>
</feature>
<proteinExistence type="predicted"/>
<protein>
    <submittedName>
        <fullName evidence="4">Recombinase family protein</fullName>
    </submittedName>
</protein>
<name>A0AAW6E5Y9_9FIRM</name>
<organism evidence="4 5">
    <name type="scientific">Ruminococcus bicirculans</name>
    <name type="common">ex Wegman et al. 2014</name>
    <dbReference type="NCBI Taxonomy" id="1160721"/>
    <lineage>
        <taxon>Bacteria</taxon>
        <taxon>Bacillati</taxon>
        <taxon>Bacillota</taxon>
        <taxon>Clostridia</taxon>
        <taxon>Eubacteriales</taxon>
        <taxon>Oscillospiraceae</taxon>
        <taxon>Ruminococcus</taxon>
    </lineage>
</organism>
<dbReference type="GO" id="GO:0003677">
    <property type="term" value="F:DNA binding"/>
    <property type="evidence" value="ECO:0007669"/>
    <property type="project" value="InterPro"/>
</dbReference>
<feature type="domain" description="Resolvase/invertase-type recombinase catalytic" evidence="2">
    <location>
        <begin position="28"/>
        <end position="176"/>
    </location>
</feature>
<dbReference type="SUPFAM" id="SSF53041">
    <property type="entry name" value="Resolvase-like"/>
    <property type="match status" value="1"/>
</dbReference>
<keyword evidence="1" id="KW-0175">Coiled coil</keyword>
<feature type="domain" description="Recombinase" evidence="3">
    <location>
        <begin position="185"/>
        <end position="312"/>
    </location>
</feature>
<dbReference type="InterPro" id="IPR011109">
    <property type="entry name" value="DNA_bind_recombinase_dom"/>
</dbReference>
<sequence>MAKNVRKIEPTAPVMSVLDLRPLLKKKRVAAYARVSTEKDEQQNSYDAQIDYYTALIRNNPEWEFVDIYSDEGITGTSIKNRDGFNRMIDDALAGKIDLILTKSVSRFARNTVDSLTTVRKLKEKGIEVYFEKENIYTLDAKGELLITIMSSLAQEESRSISQNTTWGQRKRFADGKMSLAYSNFLGYRRGAELGDMEIVEEEAVIVRRIYSEFLAGKTPYDIAKHLTEDGIPTPMGKTKWHTTVIESILKNEKYKGDALLQKTVTTDFLTHTHKRNEGEAPQFYVEKNHPAIVRPEVFEMVQEEFRRRKAAGGRMQSVSIFSGRIVCEDCGGFYGRKVWHSTSEKYRAYHWHCNNKFQKRCSCQTPTLKEESIEQAFLSAINSLIKKKKEIRENYALCLDTITDDSAYVARLDEINAECCRLQQETKSLLTAAGRKNGGGLSEINRQYEDYLAKFEGLQKEKSELSTQISKCAAKRVQVSSFLEELQKYDGPLKEFDPLIWQATLNHAVVHKNCTITLVFRDGTEVTRKIKNGVRKYVKRKASDPDNPESAGEKA</sequence>
<accession>A0AAW6E5Y9</accession>
<gene>
    <name evidence="4" type="ORF">PNU62_00175</name>
</gene>
<dbReference type="PANTHER" id="PTHR30461:SF23">
    <property type="entry name" value="DNA RECOMBINASE-RELATED"/>
    <property type="match status" value="1"/>
</dbReference>
<dbReference type="InterPro" id="IPR036162">
    <property type="entry name" value="Resolvase-like_N_sf"/>
</dbReference>
<evidence type="ECO:0000259" key="3">
    <source>
        <dbReference type="PROSITE" id="PS51737"/>
    </source>
</evidence>
<evidence type="ECO:0000256" key="1">
    <source>
        <dbReference type="SAM" id="Coils"/>
    </source>
</evidence>
<dbReference type="GO" id="GO:0000150">
    <property type="term" value="F:DNA strand exchange activity"/>
    <property type="evidence" value="ECO:0007669"/>
    <property type="project" value="InterPro"/>
</dbReference>
<dbReference type="Gene3D" id="3.40.50.1390">
    <property type="entry name" value="Resolvase, N-terminal catalytic domain"/>
    <property type="match status" value="1"/>
</dbReference>
<reference evidence="4" key="1">
    <citation type="submission" date="2023-01" db="EMBL/GenBank/DDBJ databases">
        <title>Human gut microbiome strain richness.</title>
        <authorList>
            <person name="Chen-Liaw A."/>
        </authorList>
    </citation>
    <scope>NUCLEOTIDE SEQUENCE</scope>
    <source>
        <strain evidence="4">1001275st1_F4_1001275B_160808</strain>
    </source>
</reference>
<dbReference type="InterPro" id="IPR025827">
    <property type="entry name" value="Zn_ribbon_recom_dom"/>
</dbReference>
<dbReference type="Pfam" id="PF13408">
    <property type="entry name" value="Zn_ribbon_recom"/>
    <property type="match status" value="1"/>
</dbReference>
<dbReference type="Proteomes" id="UP001211015">
    <property type="component" value="Unassembled WGS sequence"/>
</dbReference>